<dbReference type="PROSITE" id="PS50404">
    <property type="entry name" value="GST_NTER"/>
    <property type="match status" value="1"/>
</dbReference>
<dbReference type="InterPro" id="IPR045074">
    <property type="entry name" value="GST_C_Tau"/>
</dbReference>
<dbReference type="SFLD" id="SFLDG01152">
    <property type="entry name" value="Main.3:_Omega-_and_Tau-like"/>
    <property type="match status" value="1"/>
</dbReference>
<dbReference type="SMR" id="A0A1S3W046"/>
<evidence type="ECO:0000256" key="1">
    <source>
        <dbReference type="ARBA" id="ARBA00012452"/>
    </source>
</evidence>
<comment type="similarity">
    <text evidence="4">Belongs to the GST superfamily.</text>
</comment>
<proteinExistence type="inferred from homology"/>
<dbReference type="Pfam" id="PF00043">
    <property type="entry name" value="GST_C"/>
    <property type="match status" value="1"/>
</dbReference>
<dbReference type="GO" id="GO:0004364">
    <property type="term" value="F:glutathione transferase activity"/>
    <property type="evidence" value="ECO:0007669"/>
    <property type="project" value="UniProtKB-EC"/>
</dbReference>
<dbReference type="EC" id="2.5.1.18" evidence="1"/>
<dbReference type="SFLD" id="SFLDG00358">
    <property type="entry name" value="Main_(cytGST)"/>
    <property type="match status" value="1"/>
</dbReference>
<dbReference type="PROSITE" id="PS50405">
    <property type="entry name" value="GST_CTER"/>
    <property type="match status" value="1"/>
</dbReference>
<dbReference type="PANTHER" id="PTHR11260">
    <property type="entry name" value="GLUTATHIONE S-TRANSFERASE, GST, SUPERFAMILY, GST DOMAIN CONTAINING"/>
    <property type="match status" value="1"/>
</dbReference>
<dbReference type="Gene3D" id="1.20.1050.10">
    <property type="match status" value="1"/>
</dbReference>
<dbReference type="STRING" id="3916.A0A1S3W046"/>
<dbReference type="Gene3D" id="3.40.30.10">
    <property type="entry name" value="Glutaredoxin"/>
    <property type="match status" value="1"/>
</dbReference>
<evidence type="ECO:0000256" key="2">
    <source>
        <dbReference type="ARBA" id="ARBA00022679"/>
    </source>
</evidence>
<dbReference type="InterPro" id="IPR036249">
    <property type="entry name" value="Thioredoxin-like_sf"/>
</dbReference>
<accession>A0A1S3W046</accession>
<keyword evidence="7" id="KW-1185">Reference proteome</keyword>
<protein>
    <recommendedName>
        <fullName evidence="1">glutathione transferase</fullName>
        <ecNumber evidence="1">2.5.1.18</ecNumber>
    </recommendedName>
</protein>
<dbReference type="Pfam" id="PF02798">
    <property type="entry name" value="GST_N"/>
    <property type="match status" value="1"/>
</dbReference>
<dbReference type="GO" id="GO:0006749">
    <property type="term" value="P:glutathione metabolic process"/>
    <property type="evidence" value="ECO:0007669"/>
    <property type="project" value="InterPro"/>
</dbReference>
<sequence length="217" mass="24918">MADEVVLLDFWASPFGMRVRVALAEKGIINYERKEEDLKNKSPLLLRMNPVHKKIPVLIHNGKPISESLIILQYIEDVWNHTNPLLPSHPYQRAQARFWAHYVDTKIVNILEKISKGKGEEREVAKKELIEALKLLEEELGDKTYFGGENIGFVDIALVPFYPWIKSFANFVTLNIDGECPKLIAWGKRCLQKESVAMSLPGEQVINEFTKKIFSIE</sequence>
<evidence type="ECO:0000313" key="7">
    <source>
        <dbReference type="Proteomes" id="UP000087766"/>
    </source>
</evidence>
<dbReference type="GeneID" id="106780206"/>
<dbReference type="RefSeq" id="XP_014523951.1">
    <property type="nucleotide sequence ID" value="XM_014668465.2"/>
</dbReference>
<dbReference type="SUPFAM" id="SSF52833">
    <property type="entry name" value="Thioredoxin-like"/>
    <property type="match status" value="1"/>
</dbReference>
<dbReference type="InterPro" id="IPR004046">
    <property type="entry name" value="GST_C"/>
</dbReference>
<name>A0A1S3W046_VIGRR</name>
<evidence type="ECO:0000313" key="8">
    <source>
        <dbReference type="RefSeq" id="XP_014523951.1"/>
    </source>
</evidence>
<feature type="domain" description="GST C-terminal" evidence="6">
    <location>
        <begin position="89"/>
        <end position="209"/>
    </location>
</feature>
<dbReference type="Gramene" id="Vradi0377s00050.1">
    <property type="protein sequence ID" value="Vradi0377s00050.1"/>
    <property type="gene ID" value="Vradi0377s00050"/>
</dbReference>
<dbReference type="FunFam" id="3.40.30.10:FF:000014">
    <property type="entry name" value="Tau class glutathione S-transferase"/>
    <property type="match status" value="1"/>
</dbReference>
<feature type="domain" description="GST N-terminal" evidence="5">
    <location>
        <begin position="3"/>
        <end position="83"/>
    </location>
</feature>
<dbReference type="CDD" id="cd03058">
    <property type="entry name" value="GST_N_Tau"/>
    <property type="match status" value="1"/>
</dbReference>
<evidence type="ECO:0000256" key="4">
    <source>
        <dbReference type="RuleBase" id="RU003494"/>
    </source>
</evidence>
<gene>
    <name evidence="8" type="primary">LOC106780206</name>
</gene>
<evidence type="ECO:0000259" key="5">
    <source>
        <dbReference type="PROSITE" id="PS50404"/>
    </source>
</evidence>
<evidence type="ECO:0000259" key="6">
    <source>
        <dbReference type="PROSITE" id="PS50405"/>
    </source>
</evidence>
<dbReference type="PANTHER" id="PTHR11260:SF781">
    <property type="entry name" value="GLUTATHIONE S-TRANSFERASE U19"/>
    <property type="match status" value="1"/>
</dbReference>
<dbReference type="AlphaFoldDB" id="A0A1S3W046"/>
<dbReference type="SFLD" id="SFLDS00019">
    <property type="entry name" value="Glutathione_Transferase_(cytos"/>
    <property type="match status" value="1"/>
</dbReference>
<organism evidence="7 8">
    <name type="scientific">Vigna radiata var. radiata</name>
    <name type="common">Mung bean</name>
    <name type="synonym">Phaseolus aureus</name>
    <dbReference type="NCBI Taxonomy" id="3916"/>
    <lineage>
        <taxon>Eukaryota</taxon>
        <taxon>Viridiplantae</taxon>
        <taxon>Streptophyta</taxon>
        <taxon>Embryophyta</taxon>
        <taxon>Tracheophyta</taxon>
        <taxon>Spermatophyta</taxon>
        <taxon>Magnoliopsida</taxon>
        <taxon>eudicotyledons</taxon>
        <taxon>Gunneridae</taxon>
        <taxon>Pentapetalae</taxon>
        <taxon>rosids</taxon>
        <taxon>fabids</taxon>
        <taxon>Fabales</taxon>
        <taxon>Fabaceae</taxon>
        <taxon>Papilionoideae</taxon>
        <taxon>50 kb inversion clade</taxon>
        <taxon>NPAAA clade</taxon>
        <taxon>indigoferoid/millettioid clade</taxon>
        <taxon>Phaseoleae</taxon>
        <taxon>Vigna</taxon>
    </lineage>
</organism>
<reference evidence="8" key="1">
    <citation type="submission" date="2025-08" db="UniProtKB">
        <authorList>
            <consortium name="RefSeq"/>
        </authorList>
    </citation>
    <scope>IDENTIFICATION</scope>
    <source>
        <tissue evidence="8">Leaf</tissue>
    </source>
</reference>
<dbReference type="Proteomes" id="UP000087766">
    <property type="component" value="Unplaced"/>
</dbReference>
<comment type="catalytic activity">
    <reaction evidence="3">
        <text>RX + glutathione = an S-substituted glutathione + a halide anion + H(+)</text>
        <dbReference type="Rhea" id="RHEA:16437"/>
        <dbReference type="ChEBI" id="CHEBI:15378"/>
        <dbReference type="ChEBI" id="CHEBI:16042"/>
        <dbReference type="ChEBI" id="CHEBI:17792"/>
        <dbReference type="ChEBI" id="CHEBI:57925"/>
        <dbReference type="ChEBI" id="CHEBI:90779"/>
        <dbReference type="EC" id="2.5.1.18"/>
    </reaction>
</comment>
<dbReference type="OrthoDB" id="4951845at2759"/>
<dbReference type="InterPro" id="IPR045073">
    <property type="entry name" value="Omega/Tau-like"/>
</dbReference>
<dbReference type="SUPFAM" id="SSF47616">
    <property type="entry name" value="GST C-terminal domain-like"/>
    <property type="match status" value="1"/>
</dbReference>
<dbReference type="InterPro" id="IPR036282">
    <property type="entry name" value="Glutathione-S-Trfase_C_sf"/>
</dbReference>
<dbReference type="InterPro" id="IPR010987">
    <property type="entry name" value="Glutathione-S-Trfase_C-like"/>
</dbReference>
<dbReference type="GO" id="GO:0005737">
    <property type="term" value="C:cytoplasm"/>
    <property type="evidence" value="ECO:0007669"/>
    <property type="project" value="TreeGrafter"/>
</dbReference>
<dbReference type="InterPro" id="IPR040079">
    <property type="entry name" value="Glutathione_S-Trfase"/>
</dbReference>
<dbReference type="KEGG" id="vra:106780206"/>
<keyword evidence="2" id="KW-0808">Transferase</keyword>
<evidence type="ECO:0000256" key="3">
    <source>
        <dbReference type="ARBA" id="ARBA00047960"/>
    </source>
</evidence>
<dbReference type="CDD" id="cd03185">
    <property type="entry name" value="GST_C_Tau"/>
    <property type="match status" value="1"/>
</dbReference>
<dbReference type="FunFam" id="1.20.1050.10:FF:000018">
    <property type="entry name" value="Glutathione S-transferase U20"/>
    <property type="match status" value="1"/>
</dbReference>
<dbReference type="InterPro" id="IPR004045">
    <property type="entry name" value="Glutathione_S-Trfase_N"/>
</dbReference>